<reference evidence="9 10" key="1">
    <citation type="journal article" date="2018" name="Sci. Rep.">
        <title>Genome sequence of the cauliflower mushroom Sparassis crispa (Hanabiratake) and its association with beneficial usage.</title>
        <authorList>
            <person name="Kiyama R."/>
            <person name="Furutani Y."/>
            <person name="Kawaguchi K."/>
            <person name="Nakanishi T."/>
        </authorList>
    </citation>
    <scope>NUCLEOTIDE SEQUENCE [LARGE SCALE GENOMIC DNA]</scope>
</reference>
<dbReference type="GeneID" id="38785771"/>
<dbReference type="EMBL" id="BFAD01000014">
    <property type="protein sequence ID" value="GBE88854.1"/>
    <property type="molecule type" value="Genomic_DNA"/>
</dbReference>
<dbReference type="GO" id="GO:0000981">
    <property type="term" value="F:DNA-binding transcription factor activity, RNA polymerase II-specific"/>
    <property type="evidence" value="ECO:0007669"/>
    <property type="project" value="InterPro"/>
</dbReference>
<dbReference type="SMART" id="SM00066">
    <property type="entry name" value="GAL4"/>
    <property type="match status" value="1"/>
</dbReference>
<keyword evidence="1" id="KW-0479">Metal-binding</keyword>
<evidence type="ECO:0000313" key="10">
    <source>
        <dbReference type="Proteomes" id="UP000287166"/>
    </source>
</evidence>
<organism evidence="9 10">
    <name type="scientific">Sparassis crispa</name>
    <dbReference type="NCBI Taxonomy" id="139825"/>
    <lineage>
        <taxon>Eukaryota</taxon>
        <taxon>Fungi</taxon>
        <taxon>Dikarya</taxon>
        <taxon>Basidiomycota</taxon>
        <taxon>Agaricomycotina</taxon>
        <taxon>Agaricomycetes</taxon>
        <taxon>Polyporales</taxon>
        <taxon>Sparassidaceae</taxon>
        <taxon>Sparassis</taxon>
    </lineage>
</organism>
<evidence type="ECO:0000256" key="5">
    <source>
        <dbReference type="ARBA" id="ARBA00023163"/>
    </source>
</evidence>
<feature type="region of interest" description="Disordered" evidence="7">
    <location>
        <begin position="154"/>
        <end position="188"/>
    </location>
</feature>
<evidence type="ECO:0000256" key="3">
    <source>
        <dbReference type="ARBA" id="ARBA00023015"/>
    </source>
</evidence>
<keyword evidence="4" id="KW-0238">DNA-binding</keyword>
<dbReference type="OrthoDB" id="5575144at2759"/>
<feature type="region of interest" description="Disordered" evidence="7">
    <location>
        <begin position="208"/>
        <end position="231"/>
    </location>
</feature>
<keyword evidence="3" id="KW-0805">Transcription regulation</keyword>
<keyword evidence="6" id="KW-0539">Nucleus</keyword>
<dbReference type="PROSITE" id="PS50048">
    <property type="entry name" value="ZN2_CY6_FUNGAL_2"/>
    <property type="match status" value="1"/>
</dbReference>
<dbReference type="PANTHER" id="PTHR47659:SF7">
    <property type="entry name" value="FUNGAL TRANSCRIPTIONAL REGULATORY PROTEIN, N-TERMINAL DOMAIN-CONTAINING PROTEIN"/>
    <property type="match status" value="1"/>
</dbReference>
<evidence type="ECO:0000256" key="1">
    <source>
        <dbReference type="ARBA" id="ARBA00022723"/>
    </source>
</evidence>
<accession>A0A401H369</accession>
<feature type="compositionally biased region" description="Pro residues" evidence="7">
    <location>
        <begin position="258"/>
        <end position="269"/>
    </location>
</feature>
<feature type="compositionally biased region" description="Pro residues" evidence="7">
    <location>
        <begin position="21"/>
        <end position="37"/>
    </location>
</feature>
<evidence type="ECO:0000256" key="6">
    <source>
        <dbReference type="ARBA" id="ARBA00023242"/>
    </source>
</evidence>
<feature type="compositionally biased region" description="Basic residues" evidence="7">
    <location>
        <begin position="154"/>
        <end position="168"/>
    </location>
</feature>
<evidence type="ECO:0000256" key="4">
    <source>
        <dbReference type="ARBA" id="ARBA00023125"/>
    </source>
</evidence>
<dbReference type="InterPro" id="IPR001138">
    <property type="entry name" value="Zn2Cys6_DnaBD"/>
</dbReference>
<evidence type="ECO:0000259" key="8">
    <source>
        <dbReference type="PROSITE" id="PS50048"/>
    </source>
</evidence>
<dbReference type="CDD" id="cd00067">
    <property type="entry name" value="GAL4"/>
    <property type="match status" value="1"/>
</dbReference>
<dbReference type="GO" id="GO:0008270">
    <property type="term" value="F:zinc ion binding"/>
    <property type="evidence" value="ECO:0007669"/>
    <property type="project" value="InterPro"/>
</dbReference>
<name>A0A401H369_9APHY</name>
<gene>
    <name evidence="9" type="ORF">SCP_1402620</name>
</gene>
<feature type="domain" description="Zn(2)-C6 fungal-type" evidence="8">
    <location>
        <begin position="118"/>
        <end position="149"/>
    </location>
</feature>
<comment type="caution">
    <text evidence="9">The sequence shown here is derived from an EMBL/GenBank/DDBJ whole genome shotgun (WGS) entry which is preliminary data.</text>
</comment>
<dbReference type="RefSeq" id="XP_027619767.1">
    <property type="nucleotide sequence ID" value="XM_027763966.1"/>
</dbReference>
<feature type="region of interest" description="Disordered" evidence="7">
    <location>
        <begin position="1"/>
        <end position="37"/>
    </location>
</feature>
<dbReference type="AlphaFoldDB" id="A0A401H369"/>
<dbReference type="InParanoid" id="A0A401H369"/>
<dbReference type="PANTHER" id="PTHR47659">
    <property type="entry name" value="ZN(II)2CYS6 TRANSCRIPTION FACTOR (EUROFUNG)-RELATED"/>
    <property type="match status" value="1"/>
</dbReference>
<keyword evidence="2" id="KW-0862">Zinc</keyword>
<proteinExistence type="predicted"/>
<evidence type="ECO:0000256" key="7">
    <source>
        <dbReference type="SAM" id="MobiDB-lite"/>
    </source>
</evidence>
<sequence>MTHEQSKSSTANGQEHLHPIAPYPPPPSQYNGHYPPPPGAYAAQYYSFAPVADGSHDSSPPNGHPGAPFLMAYPPPPPGLVYAYAAPPPGQAPAYPPFAPGLAIPQPPRPKRKQVKMACTNCASACKRCNETRPCDRCVKYGITDTCVDGVRKERKKGVKRGPYKRKNRLGEGGDAGEASGESSVPTPAYPMPPEGYYPWYYPPPGYMQPPHDGQHPEGAQNGNGQPMVPQFYPLHPIYAPPPYGPYPGGAIPYPPPSLSPVGTMPPAPAANGRAAEQSPNDNAGENGTRVKKRSRAKNGDDSSKVKKAKAAAAAAAEPQPQNDIGRGKDLHLTGDNVAALNGHSNGNGAEVRTLIAA</sequence>
<dbReference type="Proteomes" id="UP000287166">
    <property type="component" value="Unassembled WGS sequence"/>
</dbReference>
<dbReference type="InterPro" id="IPR050335">
    <property type="entry name" value="ERT1_acuK_gluconeogen_tf"/>
</dbReference>
<keyword evidence="10" id="KW-1185">Reference proteome</keyword>
<dbReference type="STRING" id="139825.A0A401H369"/>
<protein>
    <recommendedName>
        <fullName evidence="8">Zn(2)-C6 fungal-type domain-containing protein</fullName>
    </recommendedName>
</protein>
<keyword evidence="5" id="KW-0804">Transcription</keyword>
<evidence type="ECO:0000256" key="2">
    <source>
        <dbReference type="ARBA" id="ARBA00022833"/>
    </source>
</evidence>
<dbReference type="GO" id="GO:0003677">
    <property type="term" value="F:DNA binding"/>
    <property type="evidence" value="ECO:0007669"/>
    <property type="project" value="UniProtKB-KW"/>
</dbReference>
<feature type="region of interest" description="Disordered" evidence="7">
    <location>
        <begin position="258"/>
        <end position="358"/>
    </location>
</feature>
<evidence type="ECO:0000313" key="9">
    <source>
        <dbReference type="EMBL" id="GBE88854.1"/>
    </source>
</evidence>